<keyword evidence="1" id="KW-0175">Coiled coil</keyword>
<feature type="region of interest" description="Disordered" evidence="2">
    <location>
        <begin position="225"/>
        <end position="276"/>
    </location>
</feature>
<keyword evidence="5" id="KW-1185">Reference proteome</keyword>
<reference evidence="4 5" key="1">
    <citation type="submission" date="2018-01" db="EMBL/GenBank/DDBJ databases">
        <title>Genome sequence of a Cantenovulum-like bacteria.</title>
        <authorList>
            <person name="Tan W.R."/>
            <person name="Lau N.-S."/>
            <person name="Go F."/>
            <person name="Amirul A.-A.A."/>
        </authorList>
    </citation>
    <scope>NUCLEOTIDE SEQUENCE [LARGE SCALE GENOMIC DNA]</scope>
    <source>
        <strain evidence="4 5">CCB-QB4</strain>
    </source>
</reference>
<dbReference type="InterPro" id="IPR057253">
    <property type="entry name" value="CoiA-like_N"/>
</dbReference>
<evidence type="ECO:0000313" key="5">
    <source>
        <dbReference type="Proteomes" id="UP000244441"/>
    </source>
</evidence>
<evidence type="ECO:0000256" key="1">
    <source>
        <dbReference type="SAM" id="Coils"/>
    </source>
</evidence>
<dbReference type="EMBL" id="CP026604">
    <property type="protein sequence ID" value="AWB68477.1"/>
    <property type="molecule type" value="Genomic_DNA"/>
</dbReference>
<dbReference type="OrthoDB" id="9134102at2"/>
<dbReference type="KEGG" id="cate:C2869_19640"/>
<dbReference type="Proteomes" id="UP000244441">
    <property type="component" value="Chromosome"/>
</dbReference>
<accession>A0A2S0VW80</accession>
<dbReference type="Pfam" id="PF25164">
    <property type="entry name" value="CoiA_N"/>
    <property type="match status" value="1"/>
</dbReference>
<protein>
    <recommendedName>
        <fullName evidence="3">Competence protein CoiA-like N-terminal domain-containing protein</fullName>
    </recommendedName>
</protein>
<organism evidence="4 5">
    <name type="scientific">Saccharobesus litoralis</name>
    <dbReference type="NCBI Taxonomy" id="2172099"/>
    <lineage>
        <taxon>Bacteria</taxon>
        <taxon>Pseudomonadati</taxon>
        <taxon>Pseudomonadota</taxon>
        <taxon>Gammaproteobacteria</taxon>
        <taxon>Alteromonadales</taxon>
        <taxon>Alteromonadaceae</taxon>
        <taxon>Saccharobesus</taxon>
    </lineage>
</organism>
<feature type="domain" description="Competence protein CoiA-like N-terminal" evidence="3">
    <location>
        <begin position="26"/>
        <end position="57"/>
    </location>
</feature>
<dbReference type="RefSeq" id="WP_108604535.1">
    <property type="nucleotide sequence ID" value="NZ_CP026604.1"/>
</dbReference>
<proteinExistence type="predicted"/>
<dbReference type="AlphaFoldDB" id="A0A2S0VW80"/>
<gene>
    <name evidence="4" type="ORF">C2869_19640</name>
</gene>
<feature type="coiled-coil region" evidence="1">
    <location>
        <begin position="291"/>
        <end position="346"/>
    </location>
</feature>
<name>A0A2S0VW80_9ALTE</name>
<evidence type="ECO:0000259" key="3">
    <source>
        <dbReference type="Pfam" id="PF25164"/>
    </source>
</evidence>
<evidence type="ECO:0000313" key="4">
    <source>
        <dbReference type="EMBL" id="AWB68477.1"/>
    </source>
</evidence>
<feature type="compositionally biased region" description="Basic and acidic residues" evidence="2">
    <location>
        <begin position="231"/>
        <end position="246"/>
    </location>
</feature>
<evidence type="ECO:0000256" key="2">
    <source>
        <dbReference type="SAM" id="MobiDB-lite"/>
    </source>
</evidence>
<feature type="compositionally biased region" description="Basic and acidic residues" evidence="2">
    <location>
        <begin position="255"/>
        <end position="270"/>
    </location>
</feature>
<sequence>MQHLIPFGLAVDSQQLVDIQDVEQGAKCNCICPSCGHPLVARHGTKNDWHFAHNSHFDSGINYSECDYSWYSAIKLMLKQLFVEHTHFTTPDYYFNHTLLRSRRLVTQAKAIEYQHLDIERGKFDVILDVQGKKLGIFFEHKGRYYSPHRCQSIAGVIIINLEKLLQALTKSDTTQSTKAYLLSMLAASKHQAKRWVYHVRQQAIEQEIEKIQQAKVAQQKQQRKLQQAAAEKRRQEQRQEEEKAQKQRQQARAKQLEKQRAAQARHQDYQRQQALAKVAKQQAMLESTTSGDLELERQQANDEAERLKVLAEQKQQRLAEQEANLQQHKRKLAERQQAMQEQAKQQPCQYYCAACDISYTGTVSGVNPCPQCKSHLYRIEVAKRDNR</sequence>